<evidence type="ECO:0000313" key="1">
    <source>
        <dbReference type="EMBL" id="MPN23836.1"/>
    </source>
</evidence>
<sequence>MCVLKLYDHYTLHAKLGGFTPGVEYKLRVTFSASKIPVLKHHHVIVNGNTIYDGPQYGGERDEQFDEELLAPGFESATYRLPADVFENGCIDLEIGEPIAGVMLSEFWILRNE</sequence>
<accession>A0A645GCI3</accession>
<name>A0A645GCI3_9ZZZZ</name>
<dbReference type="EMBL" id="VSSQ01072457">
    <property type="protein sequence ID" value="MPN23836.1"/>
    <property type="molecule type" value="Genomic_DNA"/>
</dbReference>
<reference evidence="1" key="1">
    <citation type="submission" date="2019-08" db="EMBL/GenBank/DDBJ databases">
        <authorList>
            <person name="Kucharzyk K."/>
            <person name="Murdoch R.W."/>
            <person name="Higgins S."/>
            <person name="Loffler F."/>
        </authorList>
    </citation>
    <scope>NUCLEOTIDE SEQUENCE</scope>
</reference>
<dbReference type="AlphaFoldDB" id="A0A645GCI3"/>
<proteinExistence type="predicted"/>
<gene>
    <name evidence="1" type="ORF">SDC9_171229</name>
</gene>
<comment type="caution">
    <text evidence="1">The sequence shown here is derived from an EMBL/GenBank/DDBJ whole genome shotgun (WGS) entry which is preliminary data.</text>
</comment>
<protein>
    <submittedName>
        <fullName evidence="1">Uncharacterized protein</fullName>
    </submittedName>
</protein>
<organism evidence="1">
    <name type="scientific">bioreactor metagenome</name>
    <dbReference type="NCBI Taxonomy" id="1076179"/>
    <lineage>
        <taxon>unclassified sequences</taxon>
        <taxon>metagenomes</taxon>
        <taxon>ecological metagenomes</taxon>
    </lineage>
</organism>